<organism evidence="3 4">
    <name type="scientific">Actinoalloteichus caeruleus DSM 43889</name>
    <dbReference type="NCBI Taxonomy" id="1120930"/>
    <lineage>
        <taxon>Bacteria</taxon>
        <taxon>Bacillati</taxon>
        <taxon>Actinomycetota</taxon>
        <taxon>Actinomycetes</taxon>
        <taxon>Pseudonocardiales</taxon>
        <taxon>Pseudonocardiaceae</taxon>
        <taxon>Actinoalloteichus</taxon>
        <taxon>Actinoalloteichus cyanogriseus</taxon>
    </lineage>
</organism>
<evidence type="ECO:0000256" key="1">
    <source>
        <dbReference type="SAM" id="MobiDB-lite"/>
    </source>
</evidence>
<feature type="region of interest" description="Disordered" evidence="1">
    <location>
        <begin position="26"/>
        <end position="68"/>
    </location>
</feature>
<accession>A0ABT1JL80</accession>
<feature type="domain" description="Septum formation-related" evidence="2">
    <location>
        <begin position="75"/>
        <end position="285"/>
    </location>
</feature>
<protein>
    <submittedName>
        <fullName evidence="3">Septum formation</fullName>
    </submittedName>
</protein>
<evidence type="ECO:0000313" key="4">
    <source>
        <dbReference type="Proteomes" id="UP000791080"/>
    </source>
</evidence>
<proteinExistence type="predicted"/>
<keyword evidence="4" id="KW-1185">Reference proteome</keyword>
<dbReference type="InterPro" id="IPR026004">
    <property type="entry name" value="Septum_form"/>
</dbReference>
<dbReference type="Proteomes" id="UP000791080">
    <property type="component" value="Unassembled WGS sequence"/>
</dbReference>
<reference evidence="3 4" key="1">
    <citation type="submission" date="2022-06" db="EMBL/GenBank/DDBJ databases">
        <title>Genomic Encyclopedia of Type Strains, Phase I: the one thousand microbial genomes (KMG-I) project.</title>
        <authorList>
            <person name="Kyrpides N."/>
        </authorList>
    </citation>
    <scope>NUCLEOTIDE SEQUENCE [LARGE SCALE GENOMIC DNA]</scope>
    <source>
        <strain evidence="3 4">DSM 43889</strain>
    </source>
</reference>
<gene>
    <name evidence="3" type="ORF">G443_003319</name>
</gene>
<dbReference type="Pfam" id="PF13845">
    <property type="entry name" value="Septum_form"/>
    <property type="match status" value="1"/>
</dbReference>
<evidence type="ECO:0000313" key="3">
    <source>
        <dbReference type="EMBL" id="MCP2333049.1"/>
    </source>
</evidence>
<dbReference type="EMBL" id="AUBJ02000001">
    <property type="protein sequence ID" value="MCP2333049.1"/>
    <property type="molecule type" value="Genomic_DNA"/>
</dbReference>
<evidence type="ECO:0000259" key="2">
    <source>
        <dbReference type="Pfam" id="PF13845"/>
    </source>
</evidence>
<name>A0ABT1JL80_ACTCY</name>
<sequence>MCVAGHSVLRRLWLLPVLGVAFSSCSGPESAPPDAAGETRQTAAATGGSGVADDATEPAVLPPDVRGAEDLPEPGACVVVDQSSFDSVGCSRPHTLEVAQVLELPDDLPRQRPDDQQLLSLSLTQCGEPAAEYLGSTDMDATRLAPWTVWPSKTGWARGERWLVCGVTELDGAEPVERTGSLRGALVGEPFYEFQICTEGPPSEESIRIVPCDQPHRGEAVPGTVPLGSPMDQLPDSSDIDEVASPHCAVAVENYLGISERADVRTVRRIPTEQGWQAGHNSAVCYVETEQPVTGTLLGIGDRPLPV</sequence>
<comment type="caution">
    <text evidence="3">The sequence shown here is derived from an EMBL/GenBank/DDBJ whole genome shotgun (WGS) entry which is preliminary data.</text>
</comment>